<feature type="region of interest" description="Disordered" evidence="2">
    <location>
        <begin position="930"/>
        <end position="967"/>
    </location>
</feature>
<keyword evidence="1" id="KW-0175">Coiled coil</keyword>
<dbReference type="Proteomes" id="UP000053477">
    <property type="component" value="Unassembled WGS sequence"/>
</dbReference>
<feature type="compositionally biased region" description="Polar residues" evidence="2">
    <location>
        <begin position="392"/>
        <end position="414"/>
    </location>
</feature>
<evidence type="ECO:0000256" key="1">
    <source>
        <dbReference type="SAM" id="Coils"/>
    </source>
</evidence>
<feature type="region of interest" description="Disordered" evidence="2">
    <location>
        <begin position="122"/>
        <end position="149"/>
    </location>
</feature>
<dbReference type="OrthoDB" id="4088568at2759"/>
<evidence type="ECO:0000313" key="3">
    <source>
        <dbReference type="EMBL" id="KLO06579.1"/>
    </source>
</evidence>
<accession>A0A0H2R432</accession>
<dbReference type="AlphaFoldDB" id="A0A0H2R432"/>
<sequence length="1020" mass="111156">MTDGIGGSRPGSPESQMTNSLYRANSTIDDLTTTLTKISRAPTPDDLTTFRCCCGREECINYHTWASLHKKLEGRLILCAEVGRALLEKHEAYVRRHGGDAGVEEVSRYLYAWTTAADDQQSDNESFMTYSRPDTPTTSNPQNETSHEGLVQELRRKIAALEKRLDAALLNAEVAESSRNTVTQELNDARETVTRLTSNQARSIGWETRLNGAIQEKEDLLQELESERQRAKTADAKLSALQDRSDKQQADINHLHDELEQRRVSRTELSEEILRDARARLQMLQQAQLGHIVVAENPEVERVMESLVADNEALKRDVAELQNLLVESREDSRVLRDEVEELQAHVPSLPEVQKAKILKAESSRVLPSSAVRNHKHTQSWASSFGGGPLSPPWQTENNNSAGPSNSSYPLTPSTLARPLSPEERRQSLPSHPSSVLSPSPRYATSQLPKDPDENSLRIDTPDTIDRKDRRSPRKQLFLLTQNKAIQTDDVNWAVLLHPYARTPGYEETRSGTPPIDGRSDSSSLLDLGSHSSTIAALVERTNTLFGRMSQADVRTLTNRLKRQRLTGDVSHLSHSTVSAILSDVGHLRHHFRAVLEDDRVTSTCTRKDLRSLLALLKEMFGELGHLRVVVNDVVLDPSYAQKISTEALDPMSGKEPNRGRTSLGGQGLGGWVAPITKFFGGSGPTEETQPESTSQKLSAGLGAPPRQRIQKLVPKLGPALAASTTTVNVEFSGGGVGRSVSTAISPRAEIEGSVLRAVTPAPRAESSKAVLGIFAGAPKPAELDPWVVVGPKAERRVRGTPSTTNLKTATLSRAAGRRMSSARLPRNVDAIVDVEPSLQEYDDEEGDGDRGTTLLERTLRPRGLSDSSIHSSFMNDEEGADHTSPLKGLPTRVPLTSGPSGRQGAFPSDVGLTRQSVLRSLSKTIQAFKTSTSTTASVAAPPKLSVSSASPSDVASSPIPRATSPNRTEILPTIASWAAAHAGLDADSAEQFVGSFKDEQASGTLAGRRRWHRDLQGGNF</sequence>
<name>A0A0H2R432_9AGAM</name>
<feature type="compositionally biased region" description="Low complexity" evidence="2">
    <location>
        <begin position="427"/>
        <end position="440"/>
    </location>
</feature>
<feature type="compositionally biased region" description="Polar residues" evidence="2">
    <location>
        <begin position="865"/>
        <end position="874"/>
    </location>
</feature>
<feature type="region of interest" description="Disordered" evidence="2">
    <location>
        <begin position="365"/>
        <end position="469"/>
    </location>
</feature>
<feature type="compositionally biased region" description="Polar residues" evidence="2">
    <location>
        <begin position="122"/>
        <end position="144"/>
    </location>
</feature>
<evidence type="ECO:0000256" key="2">
    <source>
        <dbReference type="SAM" id="MobiDB-lite"/>
    </source>
</evidence>
<gene>
    <name evidence="3" type="ORF">SCHPADRAFT_917500</name>
</gene>
<keyword evidence="4" id="KW-1185">Reference proteome</keyword>
<feature type="coiled-coil region" evidence="1">
    <location>
        <begin position="304"/>
        <end position="345"/>
    </location>
</feature>
<evidence type="ECO:0000313" key="4">
    <source>
        <dbReference type="Proteomes" id="UP000053477"/>
    </source>
</evidence>
<protein>
    <submittedName>
        <fullName evidence="3">Uncharacterized protein</fullName>
    </submittedName>
</protein>
<proteinExistence type="predicted"/>
<reference evidence="3 4" key="1">
    <citation type="submission" date="2015-04" db="EMBL/GenBank/DDBJ databases">
        <title>Complete genome sequence of Schizopora paradoxa KUC8140, a cosmopolitan wood degrader in East Asia.</title>
        <authorList>
            <consortium name="DOE Joint Genome Institute"/>
            <person name="Min B."/>
            <person name="Park H."/>
            <person name="Jang Y."/>
            <person name="Kim J.-J."/>
            <person name="Kim K.H."/>
            <person name="Pangilinan J."/>
            <person name="Lipzen A."/>
            <person name="Riley R."/>
            <person name="Grigoriev I.V."/>
            <person name="Spatafora J.W."/>
            <person name="Choi I.-G."/>
        </authorList>
    </citation>
    <scope>NUCLEOTIDE SEQUENCE [LARGE SCALE GENOMIC DNA]</scope>
    <source>
        <strain evidence="3 4">KUC8140</strain>
    </source>
</reference>
<dbReference type="STRING" id="27342.A0A0H2R432"/>
<feature type="compositionally biased region" description="Low complexity" evidence="2">
    <location>
        <begin position="930"/>
        <end position="960"/>
    </location>
</feature>
<feature type="region of interest" description="Disordered" evidence="2">
    <location>
        <begin position="680"/>
        <end position="704"/>
    </location>
</feature>
<feature type="compositionally biased region" description="Basic and acidic residues" evidence="2">
    <location>
        <begin position="449"/>
        <end position="468"/>
    </location>
</feature>
<feature type="compositionally biased region" description="Polar residues" evidence="2">
    <location>
        <begin position="685"/>
        <end position="697"/>
    </location>
</feature>
<dbReference type="EMBL" id="KQ086195">
    <property type="protein sequence ID" value="KLO06579.1"/>
    <property type="molecule type" value="Genomic_DNA"/>
</dbReference>
<dbReference type="InParanoid" id="A0A0H2R432"/>
<feature type="region of interest" description="Disordered" evidence="2">
    <location>
        <begin position="836"/>
        <end position="911"/>
    </location>
</feature>
<organism evidence="3 4">
    <name type="scientific">Schizopora paradoxa</name>
    <dbReference type="NCBI Taxonomy" id="27342"/>
    <lineage>
        <taxon>Eukaryota</taxon>
        <taxon>Fungi</taxon>
        <taxon>Dikarya</taxon>
        <taxon>Basidiomycota</taxon>
        <taxon>Agaricomycotina</taxon>
        <taxon>Agaricomycetes</taxon>
        <taxon>Hymenochaetales</taxon>
        <taxon>Schizoporaceae</taxon>
        <taxon>Schizopora</taxon>
    </lineage>
</organism>